<name>A0A974P7P9_9BACL</name>
<dbReference type="InterPro" id="IPR020841">
    <property type="entry name" value="PKS_Beta-ketoAc_synthase_dom"/>
</dbReference>
<accession>A0A974P7P9</accession>
<dbReference type="GO" id="GO:0004315">
    <property type="term" value="F:3-oxoacyl-[acyl-carrier-protein] synthase activity"/>
    <property type="evidence" value="ECO:0007669"/>
    <property type="project" value="InterPro"/>
</dbReference>
<dbReference type="PANTHER" id="PTHR43775:SF37">
    <property type="entry name" value="SI:DKEY-61P9.11"/>
    <property type="match status" value="1"/>
</dbReference>
<dbReference type="RefSeq" id="WP_202676202.1">
    <property type="nucleotide sequence ID" value="NZ_CP068595.1"/>
</dbReference>
<dbReference type="GO" id="GO:0004312">
    <property type="term" value="F:fatty acid synthase activity"/>
    <property type="evidence" value="ECO:0007669"/>
    <property type="project" value="TreeGrafter"/>
</dbReference>
<dbReference type="PROSITE" id="PS52004">
    <property type="entry name" value="KS3_2"/>
    <property type="match status" value="1"/>
</dbReference>
<dbReference type="CDD" id="cd00833">
    <property type="entry name" value="PKS"/>
    <property type="match status" value="1"/>
</dbReference>
<evidence type="ECO:0000313" key="6">
    <source>
        <dbReference type="Proteomes" id="UP000595841"/>
    </source>
</evidence>
<dbReference type="InterPro" id="IPR018201">
    <property type="entry name" value="Ketoacyl_synth_AS"/>
</dbReference>
<dbReference type="Pfam" id="PF00109">
    <property type="entry name" value="ketoacyl-synt"/>
    <property type="match status" value="1"/>
</dbReference>
<dbReference type="PROSITE" id="PS00606">
    <property type="entry name" value="KS3_1"/>
    <property type="match status" value="1"/>
</dbReference>
<keyword evidence="2" id="KW-0597">Phosphoprotein</keyword>
<keyword evidence="1" id="KW-0596">Phosphopantetheine</keyword>
<dbReference type="GO" id="GO:0005737">
    <property type="term" value="C:cytoplasm"/>
    <property type="evidence" value="ECO:0007669"/>
    <property type="project" value="TreeGrafter"/>
</dbReference>
<organism evidence="5 6">
    <name type="scientific">Paenibacillus sonchi</name>
    <dbReference type="NCBI Taxonomy" id="373687"/>
    <lineage>
        <taxon>Bacteria</taxon>
        <taxon>Bacillati</taxon>
        <taxon>Bacillota</taxon>
        <taxon>Bacilli</taxon>
        <taxon>Bacillales</taxon>
        <taxon>Paenibacillaceae</taxon>
        <taxon>Paenibacillus</taxon>
        <taxon>Paenibacillus sonchi group</taxon>
    </lineage>
</organism>
<dbReference type="GO" id="GO:0071770">
    <property type="term" value="P:DIM/DIP cell wall layer assembly"/>
    <property type="evidence" value="ECO:0007669"/>
    <property type="project" value="TreeGrafter"/>
</dbReference>
<dbReference type="InterPro" id="IPR016039">
    <property type="entry name" value="Thiolase-like"/>
</dbReference>
<evidence type="ECO:0000313" key="5">
    <source>
        <dbReference type="EMBL" id="QQZ58491.1"/>
    </source>
</evidence>
<dbReference type="Gene3D" id="3.40.47.10">
    <property type="match status" value="1"/>
</dbReference>
<gene>
    <name evidence="5" type="ORF">JI735_16885</name>
</gene>
<dbReference type="SMART" id="SM00825">
    <property type="entry name" value="PKS_KS"/>
    <property type="match status" value="1"/>
</dbReference>
<keyword evidence="3" id="KW-0808">Transferase</keyword>
<dbReference type="EMBL" id="CP068595">
    <property type="protein sequence ID" value="QQZ58491.1"/>
    <property type="molecule type" value="Genomic_DNA"/>
</dbReference>
<feature type="domain" description="Ketosynthase family 3 (KS3)" evidence="4">
    <location>
        <begin position="6"/>
        <end position="249"/>
    </location>
</feature>
<dbReference type="AlphaFoldDB" id="A0A974P7P9"/>
<proteinExistence type="predicted"/>
<dbReference type="Proteomes" id="UP000595841">
    <property type="component" value="Chromosome"/>
</dbReference>
<dbReference type="SUPFAM" id="SSF53901">
    <property type="entry name" value="Thiolase-like"/>
    <property type="match status" value="1"/>
</dbReference>
<dbReference type="InterPro" id="IPR014030">
    <property type="entry name" value="Ketoacyl_synth_N"/>
</dbReference>
<sequence length="249" mass="26589">MQNYSGLEIAVIGLAGRFPGAGTISEYWDNLKNGVHSVQTFSEQELVAAGVEPGLAAKAEYVKAKGYLEAGNCFDARFFDYTPLEAELMDPQMKVFHECIWAALEDAGYAAEADQQLIGLFAGASPNHMWEGLMGLSGKSEVMGHWAASQLLDKDYLSLRIAHKLNLKGPALSIYTACSTSLVAVHMAAQSLLNGECDIALAGGVTVTLPEKSGYEYQEGMILSPDGKCRAFDAGGKGIVGETERAQPS</sequence>
<reference evidence="5 6" key="1">
    <citation type="submission" date="2021-01" db="EMBL/GenBank/DDBJ databases">
        <title>Whole genome sequence of Paenibacillus sonchi LMG 24727 for comparative genomics.</title>
        <authorList>
            <person name="Lee G."/>
            <person name="Kim M.-J."/>
            <person name="Lim K."/>
            <person name="Shin J.-H."/>
        </authorList>
    </citation>
    <scope>NUCLEOTIDE SEQUENCE [LARGE SCALE GENOMIC DNA]</scope>
    <source>
        <strain evidence="5 6">LMG 24727</strain>
    </source>
</reference>
<dbReference type="PANTHER" id="PTHR43775">
    <property type="entry name" value="FATTY ACID SYNTHASE"/>
    <property type="match status" value="1"/>
</dbReference>
<protein>
    <submittedName>
        <fullName evidence="5">Polyketide synthase</fullName>
    </submittedName>
</protein>
<dbReference type="GO" id="GO:0006633">
    <property type="term" value="P:fatty acid biosynthetic process"/>
    <property type="evidence" value="ECO:0007669"/>
    <property type="project" value="InterPro"/>
</dbReference>
<evidence type="ECO:0000256" key="3">
    <source>
        <dbReference type="ARBA" id="ARBA00022679"/>
    </source>
</evidence>
<dbReference type="InterPro" id="IPR050091">
    <property type="entry name" value="PKS_NRPS_Biosynth_Enz"/>
</dbReference>
<keyword evidence="6" id="KW-1185">Reference proteome</keyword>
<evidence type="ECO:0000259" key="4">
    <source>
        <dbReference type="PROSITE" id="PS52004"/>
    </source>
</evidence>
<evidence type="ECO:0000256" key="1">
    <source>
        <dbReference type="ARBA" id="ARBA00022450"/>
    </source>
</evidence>
<dbReference type="GO" id="GO:0005886">
    <property type="term" value="C:plasma membrane"/>
    <property type="evidence" value="ECO:0007669"/>
    <property type="project" value="TreeGrafter"/>
</dbReference>
<evidence type="ECO:0000256" key="2">
    <source>
        <dbReference type="ARBA" id="ARBA00022553"/>
    </source>
</evidence>
<dbReference type="KEGG" id="pson:JI735_16885"/>